<accession>A0A7Z1AZP9</accession>
<dbReference type="InterPro" id="IPR000157">
    <property type="entry name" value="TIR_dom"/>
</dbReference>
<keyword evidence="3" id="KW-1185">Reference proteome</keyword>
<gene>
    <name evidence="2" type="ORF">BLA60_10150</name>
</gene>
<dbReference type="Gene3D" id="3.40.50.10140">
    <property type="entry name" value="Toll/interleukin-1 receptor homology (TIR) domain"/>
    <property type="match status" value="1"/>
</dbReference>
<evidence type="ECO:0000313" key="3">
    <source>
        <dbReference type="Proteomes" id="UP000185696"/>
    </source>
</evidence>
<comment type="caution">
    <text evidence="2">The sequence shown here is derived from an EMBL/GenBank/DDBJ whole genome shotgun (WGS) entry which is preliminary data.</text>
</comment>
<dbReference type="InterPro" id="IPR035897">
    <property type="entry name" value="Toll_tir_struct_dom_sf"/>
</dbReference>
<dbReference type="Pfam" id="PF13676">
    <property type="entry name" value="TIR_2"/>
    <property type="match status" value="1"/>
</dbReference>
<evidence type="ECO:0000313" key="2">
    <source>
        <dbReference type="EMBL" id="OLF12323.1"/>
    </source>
</evidence>
<sequence>MSGYKFDVFISYCRRGNVRKWLENHFYQTLVDCLSDQLAAAPTVYVDWAMPRGVHWPSELKKAVRHTKIMVPVFNPPYFESRWCMAEMRSMRERERMLGLRSVEKPQTLLYPILFADSVNFPPESRELSWQDFKEHAHPHPSFQDTVEYLPFHKRVVAFAEDLAELLAQVPEWRPEWPVVDLTEPYLIPPPRMPRFDE</sequence>
<dbReference type="PROSITE" id="PS50104">
    <property type="entry name" value="TIR"/>
    <property type="match status" value="1"/>
</dbReference>
<dbReference type="AlphaFoldDB" id="A0A7Z1AZP9"/>
<dbReference type="OrthoDB" id="9150238at2"/>
<name>A0A7Z1AZP9_9PSEU</name>
<evidence type="ECO:0000259" key="1">
    <source>
        <dbReference type="PROSITE" id="PS50104"/>
    </source>
</evidence>
<dbReference type="RefSeq" id="WP_075132514.1">
    <property type="nucleotide sequence ID" value="NZ_MSIF01000003.1"/>
</dbReference>
<dbReference type="GO" id="GO:0007165">
    <property type="term" value="P:signal transduction"/>
    <property type="evidence" value="ECO:0007669"/>
    <property type="project" value="InterPro"/>
</dbReference>
<reference evidence="2 3" key="1">
    <citation type="submission" date="2016-12" db="EMBL/GenBank/DDBJ databases">
        <title>The draft genome sequence of Actinophytocola xinjiangensis.</title>
        <authorList>
            <person name="Wang W."/>
            <person name="Yuan L."/>
        </authorList>
    </citation>
    <scope>NUCLEOTIDE SEQUENCE [LARGE SCALE GENOMIC DNA]</scope>
    <source>
        <strain evidence="2 3">CGMCC 4.4663</strain>
    </source>
</reference>
<dbReference type="SUPFAM" id="SSF52200">
    <property type="entry name" value="Toll/Interleukin receptor TIR domain"/>
    <property type="match status" value="1"/>
</dbReference>
<dbReference type="Proteomes" id="UP000185696">
    <property type="component" value="Unassembled WGS sequence"/>
</dbReference>
<protein>
    <recommendedName>
        <fullName evidence="1">TIR domain-containing protein</fullName>
    </recommendedName>
</protein>
<proteinExistence type="predicted"/>
<dbReference type="EMBL" id="MSIF01000003">
    <property type="protein sequence ID" value="OLF12323.1"/>
    <property type="molecule type" value="Genomic_DNA"/>
</dbReference>
<organism evidence="2 3">
    <name type="scientific">Actinophytocola xinjiangensis</name>
    <dbReference type="NCBI Taxonomy" id="485602"/>
    <lineage>
        <taxon>Bacteria</taxon>
        <taxon>Bacillati</taxon>
        <taxon>Actinomycetota</taxon>
        <taxon>Actinomycetes</taxon>
        <taxon>Pseudonocardiales</taxon>
        <taxon>Pseudonocardiaceae</taxon>
    </lineage>
</organism>
<feature type="domain" description="TIR" evidence="1">
    <location>
        <begin position="4"/>
        <end position="167"/>
    </location>
</feature>